<proteinExistence type="predicted"/>
<evidence type="ECO:0000313" key="2">
    <source>
        <dbReference type="EMBL" id="KAF2010546.1"/>
    </source>
</evidence>
<dbReference type="RefSeq" id="XP_033378885.1">
    <property type="nucleotide sequence ID" value="XM_033532425.1"/>
</dbReference>
<keyword evidence="1" id="KW-0472">Membrane</keyword>
<feature type="transmembrane region" description="Helical" evidence="1">
    <location>
        <begin position="131"/>
        <end position="153"/>
    </location>
</feature>
<keyword evidence="1" id="KW-1133">Transmembrane helix</keyword>
<keyword evidence="1" id="KW-0812">Transmembrane</keyword>
<evidence type="ECO:0000313" key="3">
    <source>
        <dbReference type="Proteomes" id="UP000799778"/>
    </source>
</evidence>
<sequence length="225" mass="25916">MKPRIINGKLEVEQIIDAELTIHRDDDNHNHNDTIMLDVVPNFGTSDKWPNFELNYSEAARVLNSQRRNATKLLTEDLPDYGAVFQQQKWSKFFERVAGAMTNMLQSTASPNHVNVTGWAMRNETRYQVRWEWFIMPLLLVLLSAVFLVLTAWKSTKKPYLFKNSNIALLADGLDGWNADEWRKIQGEIGLRQKETDGDLLKLAVTYRATFGRNTEGDLMILKAE</sequence>
<dbReference type="GeneID" id="54289822"/>
<evidence type="ECO:0000256" key="1">
    <source>
        <dbReference type="SAM" id="Phobius"/>
    </source>
</evidence>
<protein>
    <submittedName>
        <fullName evidence="2">Uncharacterized protein</fullName>
    </submittedName>
</protein>
<reference evidence="2" key="1">
    <citation type="journal article" date="2020" name="Stud. Mycol.">
        <title>101 Dothideomycetes genomes: a test case for predicting lifestyles and emergence of pathogens.</title>
        <authorList>
            <person name="Haridas S."/>
            <person name="Albert R."/>
            <person name="Binder M."/>
            <person name="Bloem J."/>
            <person name="Labutti K."/>
            <person name="Salamov A."/>
            <person name="Andreopoulos B."/>
            <person name="Baker S."/>
            <person name="Barry K."/>
            <person name="Bills G."/>
            <person name="Bluhm B."/>
            <person name="Cannon C."/>
            <person name="Castanera R."/>
            <person name="Culley D."/>
            <person name="Daum C."/>
            <person name="Ezra D."/>
            <person name="Gonzalez J."/>
            <person name="Henrissat B."/>
            <person name="Kuo A."/>
            <person name="Liang C."/>
            <person name="Lipzen A."/>
            <person name="Lutzoni F."/>
            <person name="Magnuson J."/>
            <person name="Mondo S."/>
            <person name="Nolan M."/>
            <person name="Ohm R."/>
            <person name="Pangilinan J."/>
            <person name="Park H.-J."/>
            <person name="Ramirez L."/>
            <person name="Alfaro M."/>
            <person name="Sun H."/>
            <person name="Tritt A."/>
            <person name="Yoshinaga Y."/>
            <person name="Zwiers L.-H."/>
            <person name="Turgeon B."/>
            <person name="Goodwin S."/>
            <person name="Spatafora J."/>
            <person name="Crous P."/>
            <person name="Grigoriev I."/>
        </authorList>
    </citation>
    <scope>NUCLEOTIDE SEQUENCE</scope>
    <source>
        <strain evidence="2">CBS 175.79</strain>
    </source>
</reference>
<gene>
    <name evidence="2" type="ORF">BU24DRAFT_467165</name>
</gene>
<keyword evidence="3" id="KW-1185">Reference proteome</keyword>
<dbReference type="EMBL" id="ML978076">
    <property type="protein sequence ID" value="KAF2010546.1"/>
    <property type="molecule type" value="Genomic_DNA"/>
</dbReference>
<dbReference type="OrthoDB" id="5376804at2759"/>
<name>A0A6A5XCK6_9PLEO</name>
<dbReference type="AlphaFoldDB" id="A0A6A5XCK6"/>
<accession>A0A6A5XCK6</accession>
<organism evidence="2 3">
    <name type="scientific">Aaosphaeria arxii CBS 175.79</name>
    <dbReference type="NCBI Taxonomy" id="1450172"/>
    <lineage>
        <taxon>Eukaryota</taxon>
        <taxon>Fungi</taxon>
        <taxon>Dikarya</taxon>
        <taxon>Ascomycota</taxon>
        <taxon>Pezizomycotina</taxon>
        <taxon>Dothideomycetes</taxon>
        <taxon>Pleosporomycetidae</taxon>
        <taxon>Pleosporales</taxon>
        <taxon>Pleosporales incertae sedis</taxon>
        <taxon>Aaosphaeria</taxon>
    </lineage>
</organism>
<dbReference type="Proteomes" id="UP000799778">
    <property type="component" value="Unassembled WGS sequence"/>
</dbReference>
<dbReference type="PANTHER" id="PTHR35394">
    <property type="entry name" value="DUF3176 DOMAIN-CONTAINING PROTEIN"/>
    <property type="match status" value="1"/>
</dbReference>
<dbReference type="PANTHER" id="PTHR35394:SF5">
    <property type="entry name" value="DUF3176 DOMAIN-CONTAINING PROTEIN"/>
    <property type="match status" value="1"/>
</dbReference>